<evidence type="ECO:0000313" key="4">
    <source>
        <dbReference type="Proteomes" id="UP001152799"/>
    </source>
</evidence>
<dbReference type="Proteomes" id="UP001152799">
    <property type="component" value="Chromosome 9"/>
</dbReference>
<evidence type="ECO:0000313" key="3">
    <source>
        <dbReference type="EMBL" id="CAG9773505.1"/>
    </source>
</evidence>
<evidence type="ECO:0000256" key="1">
    <source>
        <dbReference type="SAM" id="Coils"/>
    </source>
</evidence>
<proteinExistence type="predicted"/>
<sequence length="407" mass="46866">MQARQNQRLTKTAARMEDLNKKIESTKICEQDAIDNDYEIDEEKLVTEITNLENQLRLADEKSIKIQRETQLFDAFEAKTEKDFEVALSDLEARGNKIKCKMPLIVQDFENLKASLMDKKMSLEKLEQEDKQLDDDCAGTLEKDTFSKLESENKKAATTYAEKIELRNADSNELARISKLVQEDVERIKDNRSEIEKLTLELNDIKDQKNPLNISSSEIFEQYDELGATDAISKSSKEIDDQTEAGKQNIFSMENTMSQKIQGHQKKLTSVLEEEESSDLDNKNIQMETQLEELRQKKEANNKKLATINKAKEETDTRIKHLKAKMGRKERIEPIPVQQSALEEPPKPKIRCAPDTAKSQIPRKKLRRADINWYSDDSVTDEDPDDLLSRLLKGNWANSEKKITNSH</sequence>
<evidence type="ECO:0000256" key="2">
    <source>
        <dbReference type="SAM" id="MobiDB-lite"/>
    </source>
</evidence>
<keyword evidence="1" id="KW-0175">Coiled coil</keyword>
<organism evidence="3 4">
    <name type="scientific">Ceutorhynchus assimilis</name>
    <name type="common">cabbage seed weevil</name>
    <dbReference type="NCBI Taxonomy" id="467358"/>
    <lineage>
        <taxon>Eukaryota</taxon>
        <taxon>Metazoa</taxon>
        <taxon>Ecdysozoa</taxon>
        <taxon>Arthropoda</taxon>
        <taxon>Hexapoda</taxon>
        <taxon>Insecta</taxon>
        <taxon>Pterygota</taxon>
        <taxon>Neoptera</taxon>
        <taxon>Endopterygota</taxon>
        <taxon>Coleoptera</taxon>
        <taxon>Polyphaga</taxon>
        <taxon>Cucujiformia</taxon>
        <taxon>Curculionidae</taxon>
        <taxon>Ceutorhynchinae</taxon>
        <taxon>Ceutorhynchus</taxon>
    </lineage>
</organism>
<dbReference type="EMBL" id="OU892285">
    <property type="protein sequence ID" value="CAG9773505.1"/>
    <property type="molecule type" value="Genomic_DNA"/>
</dbReference>
<reference evidence="3" key="1">
    <citation type="submission" date="2022-01" db="EMBL/GenBank/DDBJ databases">
        <authorList>
            <person name="King R."/>
        </authorList>
    </citation>
    <scope>NUCLEOTIDE SEQUENCE</scope>
</reference>
<accession>A0A9N9QT34</accession>
<name>A0A9N9QT34_9CUCU</name>
<feature type="coiled-coil region" evidence="1">
    <location>
        <begin position="277"/>
        <end position="314"/>
    </location>
</feature>
<keyword evidence="4" id="KW-1185">Reference proteome</keyword>
<feature type="region of interest" description="Disordered" evidence="2">
    <location>
        <begin position="325"/>
        <end position="363"/>
    </location>
</feature>
<feature type="coiled-coil region" evidence="1">
    <location>
        <begin position="6"/>
        <end position="69"/>
    </location>
</feature>
<protein>
    <submittedName>
        <fullName evidence="3">Uncharacterized protein</fullName>
    </submittedName>
</protein>
<dbReference type="AlphaFoldDB" id="A0A9N9QT34"/>
<gene>
    <name evidence="3" type="ORF">CEUTPL_LOCUS13895</name>
</gene>
<feature type="coiled-coil region" evidence="1">
    <location>
        <begin position="106"/>
        <end position="143"/>
    </location>
</feature>